<dbReference type="EMBL" id="JAHESC010000012">
    <property type="protein sequence ID" value="MBT1686911.1"/>
    <property type="molecule type" value="Genomic_DNA"/>
</dbReference>
<dbReference type="PANTHER" id="PTHR32305">
    <property type="match status" value="1"/>
</dbReference>
<organism evidence="2 3">
    <name type="scientific">Dawidia soli</name>
    <dbReference type="NCBI Taxonomy" id="2782352"/>
    <lineage>
        <taxon>Bacteria</taxon>
        <taxon>Pseudomonadati</taxon>
        <taxon>Bacteroidota</taxon>
        <taxon>Cytophagia</taxon>
        <taxon>Cytophagales</taxon>
        <taxon>Chryseotaleaceae</taxon>
        <taxon>Dawidia</taxon>
    </lineage>
</organism>
<keyword evidence="1" id="KW-1133">Transmembrane helix</keyword>
<gene>
    <name evidence="2" type="ORF">KK078_10100</name>
</gene>
<dbReference type="InterPro" id="IPR050708">
    <property type="entry name" value="T6SS_VgrG/RHS"/>
</dbReference>
<dbReference type="AlphaFoldDB" id="A0AAP2D7L2"/>
<comment type="caution">
    <text evidence="2">The sequence shown here is derived from an EMBL/GenBank/DDBJ whole genome shotgun (WGS) entry which is preliminary data.</text>
</comment>
<dbReference type="Gene3D" id="2.180.10.10">
    <property type="entry name" value="RHS repeat-associated core"/>
    <property type="match status" value="1"/>
</dbReference>
<evidence type="ECO:0000256" key="1">
    <source>
        <dbReference type="SAM" id="Phobius"/>
    </source>
</evidence>
<keyword evidence="1" id="KW-0472">Membrane</keyword>
<name>A0AAP2D7L2_9BACT</name>
<evidence type="ECO:0000313" key="3">
    <source>
        <dbReference type="Proteomes" id="UP001319180"/>
    </source>
</evidence>
<keyword evidence="1" id="KW-0812">Transmembrane</keyword>
<dbReference type="Proteomes" id="UP001319180">
    <property type="component" value="Unassembled WGS sequence"/>
</dbReference>
<evidence type="ECO:0000313" key="2">
    <source>
        <dbReference type="EMBL" id="MBT1686911.1"/>
    </source>
</evidence>
<dbReference type="PANTHER" id="PTHR32305:SF15">
    <property type="entry name" value="PROTEIN RHSA-RELATED"/>
    <property type="match status" value="1"/>
</dbReference>
<reference evidence="2 3" key="1">
    <citation type="submission" date="2021-05" db="EMBL/GenBank/DDBJ databases">
        <title>A Polyphasic approach of four new species of the genus Ohtaekwangia: Ohtaekwangia histidinii sp. nov., Ohtaekwangia cretensis sp. nov., Ohtaekwangia indiensis sp. nov., Ohtaekwangia reichenbachii sp. nov. from diverse environment.</title>
        <authorList>
            <person name="Octaviana S."/>
        </authorList>
    </citation>
    <scope>NUCLEOTIDE SEQUENCE [LARGE SCALE GENOMIC DNA]</scope>
    <source>
        <strain evidence="2 3">PWU37</strain>
    </source>
</reference>
<keyword evidence="3" id="KW-1185">Reference proteome</keyword>
<dbReference type="RefSeq" id="WP_254090147.1">
    <property type="nucleotide sequence ID" value="NZ_JAHESC010000012.1"/>
</dbReference>
<accession>A0AAP2D7L2</accession>
<sequence>MRKINNEAMFQQIVLRVWGVLFVVFFLPVMDVFGQTHIDDLPLNRIETIFYDRDGAIVSQMKEYFGLAGEPLQTQRKNVSRNEVLATTIVRDANGRPVMTTLPAPIGDWRFHYKDLFFVNETNAKFGYSDFGAPGKVGHSVRGTLGWYYGSENNMERNVPVSDFPYSQIDYYNDGTEGVRFQAQAGESHRIGNGRDTERASRTFLAKEELGNYYAIQLAIFPDYPIYENKAIVRVTRDENRQYSISIVDTRGNTLMTALAGTPDDYDLKLLRSHSVTSSPTRRLTRDFYLFNPQDVQVMLSGGGNIPSPYFTLRDLLSIDHSSGPERRGGLNYFSDGFFKVNWQPGFNWYDAQFTSSLYLKDIAYYFYDAYGRIVAEMPPNSVRQILKENKSIVEAAKITYNYNFKGWLLSMMDPDKGQIQYKYRKDGRLRFSQRADQVSAGYFAYTHYDRLGRPIESGECTDATYSFASLDAQLEYIDQVYFLRNNTRDWLKTAYDLSDLRPTVGLHAITHLPKAAYTQTNMRGAVSYTENVNVTTWYSYDEYGRVLWMIQKPKDVSFSFVVKYSYDFLGNVLQVSNLTYSAAGELQEEFYHHYTYDTDKRLDKVYTSEQVAGPRKLRATYEYYLHGPLKRIELGSKTQGVDFVYNIQGWLTQINHPDPLQDPGHDGNDAFGMVLDYYKSDMNNLFPTAAVPDPYRGHNVPEQHRLAVNHPPLIRFIPESPPLENSASPFLKDFGTGGDRYKDTLHSLIVPSNK</sequence>
<feature type="transmembrane region" description="Helical" evidence="1">
    <location>
        <begin position="12"/>
        <end position="30"/>
    </location>
</feature>
<protein>
    <submittedName>
        <fullName evidence="2">Uncharacterized protein</fullName>
    </submittedName>
</protein>
<proteinExistence type="predicted"/>